<dbReference type="Pfam" id="PF00494">
    <property type="entry name" value="SQS_PSY"/>
    <property type="match status" value="1"/>
</dbReference>
<organism evidence="1 2">
    <name type="scientific">Dokdonella fugitiva</name>
    <dbReference type="NCBI Taxonomy" id="328517"/>
    <lineage>
        <taxon>Bacteria</taxon>
        <taxon>Pseudomonadati</taxon>
        <taxon>Pseudomonadota</taxon>
        <taxon>Gammaproteobacteria</taxon>
        <taxon>Lysobacterales</taxon>
        <taxon>Rhodanobacteraceae</taxon>
        <taxon>Dokdonella</taxon>
    </lineage>
</organism>
<comment type="caution">
    <text evidence="1">The sequence shown here is derived from an EMBL/GenBank/DDBJ whole genome shotgun (WGS) entry which is preliminary data.</text>
</comment>
<dbReference type="Gene3D" id="1.10.600.10">
    <property type="entry name" value="Farnesyl Diphosphate Synthase"/>
    <property type="match status" value="1"/>
</dbReference>
<sequence length="273" mass="29184">MHDVPLASFEAKWADAHPEFQLALPFVPAPLRPAYAAFSCIGYEIEHAAFGIREAQPAALKLQWWAEEFARMREGGARHPLTRALAALPGGAAVPLAQWQAVVVGAFAQRDPEPAADASALLDGYAALYQPLAILEATLFTPLDAATIARVRACGRAVREAAVLADALRDGRLPLPLELLARHRLARGDLAQASPAQSAALRDWLEILRARFAMLDAAGGGPLAAAGASADRWRLQSAARAGDPLATLQAAMTRLPLRASWAAWRGGRRFVRA</sequence>
<evidence type="ECO:0000313" key="2">
    <source>
        <dbReference type="Proteomes" id="UP000294862"/>
    </source>
</evidence>
<evidence type="ECO:0000313" key="1">
    <source>
        <dbReference type="EMBL" id="TCO41823.1"/>
    </source>
</evidence>
<dbReference type="InterPro" id="IPR008949">
    <property type="entry name" value="Isoprenoid_synthase_dom_sf"/>
</dbReference>
<dbReference type="Proteomes" id="UP000294862">
    <property type="component" value="Unassembled WGS sequence"/>
</dbReference>
<dbReference type="EMBL" id="SLWQ01000002">
    <property type="protein sequence ID" value="TCO41823.1"/>
    <property type="molecule type" value="Genomic_DNA"/>
</dbReference>
<dbReference type="AlphaFoldDB" id="A0A4R2IBE3"/>
<keyword evidence="2" id="KW-1185">Reference proteome</keyword>
<accession>A0A4R2IBE3</accession>
<name>A0A4R2IBE3_9GAMM</name>
<reference evidence="1 2" key="1">
    <citation type="journal article" date="2015" name="Stand. Genomic Sci.">
        <title>Genomic Encyclopedia of Bacterial and Archaeal Type Strains, Phase III: the genomes of soil and plant-associated and newly described type strains.</title>
        <authorList>
            <person name="Whitman W.B."/>
            <person name="Woyke T."/>
            <person name="Klenk H.P."/>
            <person name="Zhou Y."/>
            <person name="Lilburn T.G."/>
            <person name="Beck B.J."/>
            <person name="De Vos P."/>
            <person name="Vandamme P."/>
            <person name="Eisen J.A."/>
            <person name="Garrity G."/>
            <person name="Hugenholtz P."/>
            <person name="Kyrpides N.C."/>
        </authorList>
    </citation>
    <scope>NUCLEOTIDE SEQUENCE [LARGE SCALE GENOMIC DNA]</scope>
    <source>
        <strain evidence="1 2">A3</strain>
    </source>
</reference>
<gene>
    <name evidence="1" type="ORF">EV148_102174</name>
</gene>
<dbReference type="SUPFAM" id="SSF48576">
    <property type="entry name" value="Terpenoid synthases"/>
    <property type="match status" value="1"/>
</dbReference>
<dbReference type="InterPro" id="IPR002060">
    <property type="entry name" value="Squ/phyt_synthse"/>
</dbReference>
<protein>
    <submittedName>
        <fullName evidence="1">Phytoene/squalene synthetase</fullName>
    </submittedName>
</protein>
<proteinExistence type="predicted"/>